<accession>A0A1A6H186</accession>
<evidence type="ECO:0000313" key="6">
    <source>
        <dbReference type="Proteomes" id="UP000092124"/>
    </source>
</evidence>
<dbReference type="SUPFAM" id="SSF47473">
    <property type="entry name" value="EF-hand"/>
    <property type="match status" value="1"/>
</dbReference>
<dbReference type="EMBL" id="LZPO01056127">
    <property type="protein sequence ID" value="OBS71590.1"/>
    <property type="molecule type" value="Genomic_DNA"/>
</dbReference>
<sequence length="136" mass="14748">MEADADPEELARLRSVFAAYDTKGSGRLERAEFGALCAELHVPEAEAEAVFLGLDTDRDGAITFPEFARGFRGAFGRDSAESQGAWDAAEPESPGPAWRDFHARLGDEAQLIPRGKIQVPRNPNLNSFEALATAPF</sequence>
<protein>
    <recommendedName>
        <fullName evidence="4">EF-hand domain-containing protein</fullName>
    </recommendedName>
</protein>
<dbReference type="Pfam" id="PF13499">
    <property type="entry name" value="EF-hand_7"/>
    <property type="match status" value="1"/>
</dbReference>
<organism evidence="5 6">
    <name type="scientific">Neotoma lepida</name>
    <name type="common">Desert woodrat</name>
    <dbReference type="NCBI Taxonomy" id="56216"/>
    <lineage>
        <taxon>Eukaryota</taxon>
        <taxon>Metazoa</taxon>
        <taxon>Chordata</taxon>
        <taxon>Craniata</taxon>
        <taxon>Vertebrata</taxon>
        <taxon>Euteleostomi</taxon>
        <taxon>Mammalia</taxon>
        <taxon>Eutheria</taxon>
        <taxon>Euarchontoglires</taxon>
        <taxon>Glires</taxon>
        <taxon>Rodentia</taxon>
        <taxon>Myomorpha</taxon>
        <taxon>Muroidea</taxon>
        <taxon>Cricetidae</taxon>
        <taxon>Neotominae</taxon>
        <taxon>Neotoma</taxon>
    </lineage>
</organism>
<dbReference type="InterPro" id="IPR018247">
    <property type="entry name" value="EF_Hand_1_Ca_BS"/>
</dbReference>
<dbReference type="OrthoDB" id="9879408at2759"/>
<dbReference type="CDD" id="cd00051">
    <property type="entry name" value="EFh"/>
    <property type="match status" value="1"/>
</dbReference>
<dbReference type="InterPro" id="IPR002048">
    <property type="entry name" value="EF_hand_dom"/>
</dbReference>
<evidence type="ECO:0000256" key="2">
    <source>
        <dbReference type="ARBA" id="ARBA00022837"/>
    </source>
</evidence>
<dbReference type="SMART" id="SM00054">
    <property type="entry name" value="EFh"/>
    <property type="match status" value="2"/>
</dbReference>
<dbReference type="PROSITE" id="PS50222">
    <property type="entry name" value="EF_HAND_2"/>
    <property type="match status" value="2"/>
</dbReference>
<keyword evidence="2" id="KW-0106">Calcium</keyword>
<evidence type="ECO:0000313" key="5">
    <source>
        <dbReference type="EMBL" id="OBS71590.1"/>
    </source>
</evidence>
<dbReference type="InterPro" id="IPR011992">
    <property type="entry name" value="EF-hand-dom_pair"/>
</dbReference>
<name>A0A1A6H186_NEOLE</name>
<evidence type="ECO:0000256" key="1">
    <source>
        <dbReference type="ARBA" id="ARBA00022723"/>
    </source>
</evidence>
<evidence type="ECO:0000256" key="3">
    <source>
        <dbReference type="SAM" id="MobiDB-lite"/>
    </source>
</evidence>
<dbReference type="GO" id="GO:0005509">
    <property type="term" value="F:calcium ion binding"/>
    <property type="evidence" value="ECO:0007669"/>
    <property type="project" value="InterPro"/>
</dbReference>
<feature type="domain" description="EF-hand" evidence="4">
    <location>
        <begin position="8"/>
        <end position="43"/>
    </location>
</feature>
<feature type="domain" description="EF-hand" evidence="4">
    <location>
        <begin position="44"/>
        <end position="77"/>
    </location>
</feature>
<keyword evidence="1" id="KW-0479">Metal-binding</keyword>
<dbReference type="Gene3D" id="1.10.238.10">
    <property type="entry name" value="EF-hand"/>
    <property type="match status" value="1"/>
</dbReference>
<comment type="caution">
    <text evidence="5">The sequence shown here is derived from an EMBL/GenBank/DDBJ whole genome shotgun (WGS) entry which is preliminary data.</text>
</comment>
<dbReference type="STRING" id="56216.A0A1A6H186"/>
<dbReference type="AlphaFoldDB" id="A0A1A6H186"/>
<keyword evidence="6" id="KW-1185">Reference proteome</keyword>
<gene>
    <name evidence="5" type="ORF">A6R68_13833</name>
</gene>
<dbReference type="Proteomes" id="UP000092124">
    <property type="component" value="Unassembled WGS sequence"/>
</dbReference>
<evidence type="ECO:0000259" key="4">
    <source>
        <dbReference type="PROSITE" id="PS50222"/>
    </source>
</evidence>
<proteinExistence type="predicted"/>
<feature type="region of interest" description="Disordered" evidence="3">
    <location>
        <begin position="76"/>
        <end position="96"/>
    </location>
</feature>
<reference evidence="5 6" key="1">
    <citation type="submission" date="2016-06" db="EMBL/GenBank/DDBJ databases">
        <title>The Draft Genome Sequence and Annotation of the Desert Woodrat Neotoma lepida.</title>
        <authorList>
            <person name="Campbell M."/>
            <person name="Oakeson K.F."/>
            <person name="Yandell M."/>
            <person name="Halpert J.R."/>
            <person name="Dearing D."/>
        </authorList>
    </citation>
    <scope>NUCLEOTIDE SEQUENCE [LARGE SCALE GENOMIC DNA]</scope>
    <source>
        <strain evidence="5">417</strain>
        <tissue evidence="5">Liver</tissue>
    </source>
</reference>
<dbReference type="PROSITE" id="PS00018">
    <property type="entry name" value="EF_HAND_1"/>
    <property type="match status" value="1"/>
</dbReference>